<dbReference type="NCBIfam" id="TIGR03011">
    <property type="entry name" value="sulf_tusB_dsrH"/>
    <property type="match status" value="1"/>
</dbReference>
<dbReference type="InterPro" id="IPR007215">
    <property type="entry name" value="Sulphur_relay_TusB/DsrH"/>
</dbReference>
<dbReference type="EMBL" id="UGTZ01000001">
    <property type="protein sequence ID" value="SUC29451.1"/>
    <property type="molecule type" value="Genomic_DNA"/>
</dbReference>
<name>A0A379FL97_PRORE</name>
<organism evidence="1 2">
    <name type="scientific">Providencia rettgeri</name>
    <dbReference type="NCBI Taxonomy" id="587"/>
    <lineage>
        <taxon>Bacteria</taxon>
        <taxon>Pseudomonadati</taxon>
        <taxon>Pseudomonadota</taxon>
        <taxon>Gammaproteobacteria</taxon>
        <taxon>Enterobacterales</taxon>
        <taxon>Morganellaceae</taxon>
        <taxon>Providencia</taxon>
    </lineage>
</organism>
<protein>
    <submittedName>
        <fullName evidence="1">tRNA 2-thiouridine synthesizing protein B</fullName>
    </submittedName>
</protein>
<dbReference type="AlphaFoldDB" id="A0A379FL97"/>
<dbReference type="GO" id="GO:1990228">
    <property type="term" value="C:sulfurtransferase complex"/>
    <property type="evidence" value="ECO:0007669"/>
    <property type="project" value="TreeGrafter"/>
</dbReference>
<evidence type="ECO:0000313" key="2">
    <source>
        <dbReference type="Proteomes" id="UP000254208"/>
    </source>
</evidence>
<dbReference type="Gene3D" id="3.40.1260.10">
    <property type="entry name" value="DsrEFH-like"/>
    <property type="match status" value="1"/>
</dbReference>
<sequence>MLYTLATSPFKCDFSAMLGFITAEDVVLLMQDGVVAAVAQSPFLIALQKTGAQLYALDADINARGLQNTLSTAVSVITYQGFVKLTEVQKTTFCHIKALKVVYFLTPEPVSNKISRPRVSSCWRTRSKSVFTKQ</sequence>
<gene>
    <name evidence="1" type="primary">tusB</name>
    <name evidence="1" type="ORF">NCTC11801_00347</name>
</gene>
<dbReference type="Proteomes" id="UP000254208">
    <property type="component" value="Unassembled WGS sequence"/>
</dbReference>
<reference evidence="1 2" key="1">
    <citation type="submission" date="2018-06" db="EMBL/GenBank/DDBJ databases">
        <authorList>
            <consortium name="Pathogen Informatics"/>
            <person name="Doyle S."/>
        </authorList>
    </citation>
    <scope>NUCLEOTIDE SEQUENCE [LARGE SCALE GENOMIC DNA]</scope>
    <source>
        <strain evidence="1 2">NCTC11801</strain>
    </source>
</reference>
<proteinExistence type="predicted"/>
<dbReference type="SUPFAM" id="SSF75169">
    <property type="entry name" value="DsrEFH-like"/>
    <property type="match status" value="1"/>
</dbReference>
<evidence type="ECO:0000313" key="1">
    <source>
        <dbReference type="EMBL" id="SUC29451.1"/>
    </source>
</evidence>
<dbReference type="PANTHER" id="PTHR37526">
    <property type="entry name" value="PROTEIN TUSB"/>
    <property type="match status" value="1"/>
</dbReference>
<dbReference type="GO" id="GO:0002143">
    <property type="term" value="P:tRNA wobble position uridine thiolation"/>
    <property type="evidence" value="ECO:0007669"/>
    <property type="project" value="InterPro"/>
</dbReference>
<accession>A0A379FL97</accession>
<dbReference type="InterPro" id="IPR027396">
    <property type="entry name" value="DsrEFH-like"/>
</dbReference>
<dbReference type="PANTHER" id="PTHR37526:SF1">
    <property type="entry name" value="PROTEIN TUSB"/>
    <property type="match status" value="1"/>
</dbReference>
<dbReference type="Pfam" id="PF04077">
    <property type="entry name" value="DsrH"/>
    <property type="match status" value="1"/>
</dbReference>